<evidence type="ECO:0000313" key="1">
    <source>
        <dbReference type="EMBL" id="ODS33687.1"/>
    </source>
</evidence>
<protein>
    <submittedName>
        <fullName evidence="1">LVIVD repeat protein</fullName>
    </submittedName>
</protein>
<proteinExistence type="predicted"/>
<gene>
    <name evidence="1" type="ORF">SCARUB_01207</name>
</gene>
<dbReference type="Pfam" id="PF08309">
    <property type="entry name" value="LVIVD"/>
    <property type="match status" value="3"/>
</dbReference>
<dbReference type="SUPFAM" id="SSF75011">
    <property type="entry name" value="3-carboxy-cis,cis-mucoante lactonizing enzyme"/>
    <property type="match status" value="1"/>
</dbReference>
<dbReference type="AlphaFoldDB" id="A0A1E3XDG5"/>
<dbReference type="InterPro" id="IPR013211">
    <property type="entry name" value="LVIVD"/>
</dbReference>
<accession>A0A1E3XDG5</accession>
<dbReference type="Proteomes" id="UP000094056">
    <property type="component" value="Unassembled WGS sequence"/>
</dbReference>
<reference evidence="1 2" key="1">
    <citation type="submission" date="2016-07" db="EMBL/GenBank/DDBJ databases">
        <title>Draft genome of Scalindua rubra, obtained from a brine-seawater interface in the Red Sea, sheds light on salt adaptation in anammox bacteria.</title>
        <authorList>
            <person name="Speth D.R."/>
            <person name="Lagkouvardos I."/>
            <person name="Wang Y."/>
            <person name="Qian P.-Y."/>
            <person name="Dutilh B.E."/>
            <person name="Jetten M.S."/>
        </authorList>
    </citation>
    <scope>NUCLEOTIDE SEQUENCE [LARGE SCALE GENOMIC DNA]</scope>
    <source>
        <strain evidence="1">BSI-1</strain>
    </source>
</reference>
<dbReference type="SUPFAM" id="SSF69322">
    <property type="entry name" value="Tricorn protease domain 2"/>
    <property type="match status" value="1"/>
</dbReference>
<evidence type="ECO:0000313" key="2">
    <source>
        <dbReference type="Proteomes" id="UP000094056"/>
    </source>
</evidence>
<sequence>MNLTKASRIRITLLNLFVFLIGFCSIENTVQCSTNHKEVVSVVGNYWDVWGWARRVELDGKYAYITLGESDEGIQILDVSDPGNPRRVGSLPFGWIYNIDVKDNIAFCGPRFDKEVVVYDVADKAYPKLIIKLPTKDEYANPLIEGDLLLVRSGGQTQLYDVNVPRAPRLLSTLPDVTVWHVDGNRGYGLVTKIIEQTDPDDTSSEITLFKEQVVVLDMTNLLKPRIIAKRKLPMSTRPCNLIYAHRGYLYVGLPEQGIQIYNQSNLKKPIGHLRLWGDDVADDAYRGFHIVDNCAYFVNQGWGFLPNYESDYSESAGLWMLDLTDPENPVVAGRWGVYEAREAKIPMRMEFVQVHDSFAYVIDSMFGLRVLDVSNLNRPRLVGNYKAGGEMIDSYLTEKRMYVSEYLSGGITILDIAYPGKPERIGYFHSGGYIYKMAGYKDEYLYFDSVDGDFVQEFGFYVIDVRDPTSPRIAYWQQETVGPVRVEGDLLLTVSGLFSLKNPEKPAKLADWPIKGETMGSYVRRGNYVFFARARQGEREPDNFQVIDISEPNNPKVVAMLSITGDDSLKSYRFMQIVGDKVYVGAANEDTQISVVNISNPTKPKLIGEYGGLNGSDSFYGFHVQGKKLFTFHYYAGEENGIIYDISKGLERPKEVQIIPGFYTWQTEVQDNYIYAVRFNGLEIFELN</sequence>
<comment type="caution">
    <text evidence="1">The sequence shown here is derived from an EMBL/GenBank/DDBJ whole genome shotgun (WGS) entry which is preliminary data.</text>
</comment>
<name>A0A1E3XDG5_9BACT</name>
<dbReference type="EMBL" id="MAYW01000022">
    <property type="protein sequence ID" value="ODS33687.1"/>
    <property type="molecule type" value="Genomic_DNA"/>
</dbReference>
<organism evidence="1 2">
    <name type="scientific">Candidatus Scalindua rubra</name>
    <dbReference type="NCBI Taxonomy" id="1872076"/>
    <lineage>
        <taxon>Bacteria</taxon>
        <taxon>Pseudomonadati</taxon>
        <taxon>Planctomycetota</taxon>
        <taxon>Candidatus Brocadiia</taxon>
        <taxon>Candidatus Brocadiales</taxon>
        <taxon>Candidatus Scalinduaceae</taxon>
        <taxon>Candidatus Scalindua</taxon>
    </lineage>
</organism>